<keyword evidence="2" id="KW-1185">Reference proteome</keyword>
<evidence type="ECO:0000313" key="1">
    <source>
        <dbReference type="EMBL" id="KAJ4752400.1"/>
    </source>
</evidence>
<dbReference type="PANTHER" id="PTHR47149">
    <property type="entry name" value="F-BOX PROTEIN RMF"/>
    <property type="match status" value="1"/>
</dbReference>
<dbReference type="AlphaFoldDB" id="A0AAV8CBX6"/>
<dbReference type="InterPro" id="IPR036047">
    <property type="entry name" value="F-box-like_dom_sf"/>
</dbReference>
<comment type="caution">
    <text evidence="1">The sequence shown here is derived from an EMBL/GenBank/DDBJ whole genome shotgun (WGS) entry which is preliminary data.</text>
</comment>
<evidence type="ECO:0008006" key="3">
    <source>
        <dbReference type="Google" id="ProtNLM"/>
    </source>
</evidence>
<reference evidence="1" key="1">
    <citation type="submission" date="2022-08" db="EMBL/GenBank/DDBJ databases">
        <authorList>
            <person name="Marques A."/>
        </authorList>
    </citation>
    <scope>NUCLEOTIDE SEQUENCE</scope>
    <source>
        <strain evidence="1">RhyPub2mFocal</strain>
        <tissue evidence="1">Leaves</tissue>
    </source>
</reference>
<organism evidence="1 2">
    <name type="scientific">Rhynchospora pubera</name>
    <dbReference type="NCBI Taxonomy" id="906938"/>
    <lineage>
        <taxon>Eukaryota</taxon>
        <taxon>Viridiplantae</taxon>
        <taxon>Streptophyta</taxon>
        <taxon>Embryophyta</taxon>
        <taxon>Tracheophyta</taxon>
        <taxon>Spermatophyta</taxon>
        <taxon>Magnoliopsida</taxon>
        <taxon>Liliopsida</taxon>
        <taxon>Poales</taxon>
        <taxon>Cyperaceae</taxon>
        <taxon>Cyperoideae</taxon>
        <taxon>Rhynchosporeae</taxon>
        <taxon>Rhynchospora</taxon>
    </lineage>
</organism>
<sequence length="551" mass="62517">MGLTLSSYYQWLNPFNSNLSVKEEEKAMLTYYRKRKRGSKIGEILKYYTRRTKRGCARQKEEIVLPSCNKRGREEGHGDSVKEERVVKKERTIAPCSSPRASFLSPHSTSNCYDMDLWTEVAKHMDGRELLMLSFTNRWFNHFISEDYIWKYACLRDMGIPAPCPVSFPWKEIYASSFDGSHSFCFRQQDKHMDWMRIGSFYLDSPFVLLTETLSLPRRLPRPGSDVKRSIELTGTCSLTNARTGIWIADLQLVRCPVCNLETCEGTMQVLDTRHVELFLEEDYLDETWQYEEIGSNRIPVPAAAAIGGIFDLTNLSSPSTAKILNPKSWIGPPTDWQPKAKIGSHAVAVNTNLQPNDGIFVRYQVMKDNNGKVIALSSPLLTFLISSSTSLLNILFVFRSLSLSLSVGNFLPSLVHCTNVPTTPSNLAKQKLHCYTVILSRLYKFKRSKSGSIHTIDQNNKEYSSRATSTTTIDDETKASQEKRVIQVKVLLTKKEAAQLLSMSVKGDKTIGQIMSELKKKDVHEKSFCSRNGVWRPVLESIPEELVESA</sequence>
<proteinExistence type="predicted"/>
<gene>
    <name evidence="1" type="ORF">LUZ62_086805</name>
</gene>
<dbReference type="GO" id="GO:0061458">
    <property type="term" value="P:reproductive system development"/>
    <property type="evidence" value="ECO:0007669"/>
    <property type="project" value="TreeGrafter"/>
</dbReference>
<dbReference type="PANTHER" id="PTHR47149:SF1">
    <property type="entry name" value="F-BOX PROTEIN RMF"/>
    <property type="match status" value="1"/>
</dbReference>
<evidence type="ECO:0000313" key="2">
    <source>
        <dbReference type="Proteomes" id="UP001140206"/>
    </source>
</evidence>
<dbReference type="GO" id="GO:0005634">
    <property type="term" value="C:nucleus"/>
    <property type="evidence" value="ECO:0007669"/>
    <property type="project" value="TreeGrafter"/>
</dbReference>
<protein>
    <recommendedName>
        <fullName evidence="3">F-box protein</fullName>
    </recommendedName>
</protein>
<dbReference type="Proteomes" id="UP001140206">
    <property type="component" value="Chromosome 5"/>
</dbReference>
<accession>A0AAV8CBX6</accession>
<dbReference type="EMBL" id="JAMFTS010000005">
    <property type="protein sequence ID" value="KAJ4752400.1"/>
    <property type="molecule type" value="Genomic_DNA"/>
</dbReference>
<name>A0AAV8CBX6_9POAL</name>
<dbReference type="SUPFAM" id="SSF81383">
    <property type="entry name" value="F-box domain"/>
    <property type="match status" value="1"/>
</dbReference>